<dbReference type="PANTHER" id="PTHR11849:SF302">
    <property type="entry name" value="ETS DOMAIN-CONTAINING PROTEIN-RELATED"/>
    <property type="match status" value="1"/>
</dbReference>
<dbReference type="PROSITE" id="PS00346">
    <property type="entry name" value="ETS_DOMAIN_2"/>
    <property type="match status" value="1"/>
</dbReference>
<evidence type="ECO:0000259" key="5">
    <source>
        <dbReference type="PROSITE" id="PS50061"/>
    </source>
</evidence>
<dbReference type="InterPro" id="IPR036388">
    <property type="entry name" value="WH-like_DNA-bd_sf"/>
</dbReference>
<dbReference type="EMBL" id="GL381062">
    <property type="protein sequence ID" value="EGT34491.1"/>
    <property type="molecule type" value="Genomic_DNA"/>
</dbReference>
<dbReference type="PANTHER" id="PTHR11849">
    <property type="entry name" value="ETS"/>
    <property type="match status" value="1"/>
</dbReference>
<reference evidence="7" key="1">
    <citation type="submission" date="2011-07" db="EMBL/GenBank/DDBJ databases">
        <authorList>
            <consortium name="Caenorhabditis brenneri Sequencing and Analysis Consortium"/>
            <person name="Wilson R.K."/>
        </authorList>
    </citation>
    <scope>NUCLEOTIDE SEQUENCE [LARGE SCALE GENOMIC DNA]</scope>
    <source>
        <strain evidence="7">PB2801</strain>
    </source>
</reference>
<dbReference type="GO" id="GO:0043565">
    <property type="term" value="F:sequence-specific DNA binding"/>
    <property type="evidence" value="ECO:0007669"/>
    <property type="project" value="InterPro"/>
</dbReference>
<comment type="similarity">
    <text evidence="1 3">Belongs to the ETS family.</text>
</comment>
<sequence length="204" mass="23200">MNSVEQHPNFNLVKLQSYLKPIDGSTDKATRTHRLLRFIPRLINSGDYPDKIIWVNEEEREFRFLEPHFFAKLYGKAIGNPDMKYDNMTRSLREYCKQGFAVKTEGQSSWRILNNPVALEVVSRKRRATSPTRPAKRAGSAEAAVSGENNGNTYSEGFLKFAGKFARFDAKLLEGVTDPRSVPFELRATLFSMINSEASNMNVD</sequence>
<dbReference type="HOGENOM" id="CLU_1344292_0_0_1"/>
<dbReference type="STRING" id="135651.G0PLC8"/>
<dbReference type="InterPro" id="IPR036390">
    <property type="entry name" value="WH_DNA-bd_sf"/>
</dbReference>
<dbReference type="AlphaFoldDB" id="G0PLC8"/>
<dbReference type="OrthoDB" id="8196042at2759"/>
<dbReference type="InParanoid" id="G0PLC8"/>
<evidence type="ECO:0000313" key="6">
    <source>
        <dbReference type="EMBL" id="EGT34491.1"/>
    </source>
</evidence>
<keyword evidence="2 3" id="KW-0238">DNA-binding</keyword>
<organism evidence="7">
    <name type="scientific">Caenorhabditis brenneri</name>
    <name type="common">Nematode worm</name>
    <dbReference type="NCBI Taxonomy" id="135651"/>
    <lineage>
        <taxon>Eukaryota</taxon>
        <taxon>Metazoa</taxon>
        <taxon>Ecdysozoa</taxon>
        <taxon>Nematoda</taxon>
        <taxon>Chromadorea</taxon>
        <taxon>Rhabditida</taxon>
        <taxon>Rhabditina</taxon>
        <taxon>Rhabditomorpha</taxon>
        <taxon>Rhabditoidea</taxon>
        <taxon>Rhabditidae</taxon>
        <taxon>Peloderinae</taxon>
        <taxon>Caenorhabditis</taxon>
    </lineage>
</organism>
<evidence type="ECO:0000256" key="4">
    <source>
        <dbReference type="SAM" id="MobiDB-lite"/>
    </source>
</evidence>
<dbReference type="InterPro" id="IPR000418">
    <property type="entry name" value="Ets_dom"/>
</dbReference>
<feature type="region of interest" description="Disordered" evidence="4">
    <location>
        <begin position="124"/>
        <end position="147"/>
    </location>
</feature>
<dbReference type="InterPro" id="IPR046328">
    <property type="entry name" value="ETS_fam"/>
</dbReference>
<protein>
    <recommendedName>
        <fullName evidence="5">ETS domain-containing protein</fullName>
    </recommendedName>
</protein>
<evidence type="ECO:0000256" key="3">
    <source>
        <dbReference type="RuleBase" id="RU004019"/>
    </source>
</evidence>
<evidence type="ECO:0000313" key="7">
    <source>
        <dbReference type="Proteomes" id="UP000008068"/>
    </source>
</evidence>
<dbReference type="Gene3D" id="1.10.10.10">
    <property type="entry name" value="Winged helix-like DNA-binding domain superfamily/Winged helix DNA-binding domain"/>
    <property type="match status" value="1"/>
</dbReference>
<dbReference type="GO" id="GO:0005634">
    <property type="term" value="C:nucleus"/>
    <property type="evidence" value="ECO:0007669"/>
    <property type="project" value="UniProtKB-SubCell"/>
</dbReference>
<keyword evidence="3" id="KW-0539">Nucleus</keyword>
<dbReference type="SMART" id="SM00413">
    <property type="entry name" value="ETS"/>
    <property type="match status" value="1"/>
</dbReference>
<dbReference type="Proteomes" id="UP000008068">
    <property type="component" value="Unassembled WGS sequence"/>
</dbReference>
<accession>G0PLC8</accession>
<keyword evidence="7" id="KW-1185">Reference proteome</keyword>
<dbReference type="SUPFAM" id="SSF46785">
    <property type="entry name" value="Winged helix' DNA-binding domain"/>
    <property type="match status" value="1"/>
</dbReference>
<evidence type="ECO:0000256" key="2">
    <source>
        <dbReference type="ARBA" id="ARBA00023125"/>
    </source>
</evidence>
<dbReference type="Pfam" id="PF00178">
    <property type="entry name" value="Ets"/>
    <property type="match status" value="1"/>
</dbReference>
<proteinExistence type="inferred from homology"/>
<dbReference type="GO" id="GO:0000981">
    <property type="term" value="F:DNA-binding transcription factor activity, RNA polymerase II-specific"/>
    <property type="evidence" value="ECO:0007669"/>
    <property type="project" value="TreeGrafter"/>
</dbReference>
<dbReference type="PROSITE" id="PS50061">
    <property type="entry name" value="ETS_DOMAIN_3"/>
    <property type="match status" value="1"/>
</dbReference>
<comment type="subcellular location">
    <subcellularLocation>
        <location evidence="3">Nucleus</location>
    </subcellularLocation>
</comment>
<evidence type="ECO:0000256" key="1">
    <source>
        <dbReference type="ARBA" id="ARBA00005562"/>
    </source>
</evidence>
<dbReference type="eggNOG" id="KOG3806">
    <property type="taxonomic scope" value="Eukaryota"/>
</dbReference>
<name>G0PLC8_CAEBE</name>
<gene>
    <name evidence="6" type="ORF">CAEBREN_21643</name>
</gene>
<feature type="domain" description="ETS" evidence="5">
    <location>
        <begin position="33"/>
        <end position="114"/>
    </location>
</feature>
<dbReference type="GO" id="GO:0030154">
    <property type="term" value="P:cell differentiation"/>
    <property type="evidence" value="ECO:0007669"/>
    <property type="project" value="TreeGrafter"/>
</dbReference>
<dbReference type="FunCoup" id="G0PLC8">
    <property type="interactions" value="289"/>
</dbReference>